<dbReference type="Proteomes" id="UP001163046">
    <property type="component" value="Unassembled WGS sequence"/>
</dbReference>
<keyword evidence="6" id="KW-1185">Reference proteome</keyword>
<name>A0A9W9ZTV4_9CNID</name>
<dbReference type="InterPro" id="IPR007205">
    <property type="entry name" value="Protein_HGH1_N"/>
</dbReference>
<dbReference type="AlphaFoldDB" id="A0A9W9ZTV4"/>
<dbReference type="InterPro" id="IPR007206">
    <property type="entry name" value="Protein_HGH1_C"/>
</dbReference>
<evidence type="ECO:0000256" key="1">
    <source>
        <dbReference type="ARBA" id="ARBA00006712"/>
    </source>
</evidence>
<comment type="caution">
    <text evidence="5">The sequence shown here is derived from an EMBL/GenBank/DDBJ whole genome shotgun (WGS) entry which is preliminary data.</text>
</comment>
<dbReference type="EMBL" id="MU825874">
    <property type="protein sequence ID" value="KAJ7387340.1"/>
    <property type="molecule type" value="Genomic_DNA"/>
</dbReference>
<accession>A0A9W9ZTV4</accession>
<evidence type="ECO:0000256" key="2">
    <source>
        <dbReference type="ARBA" id="ARBA00014076"/>
    </source>
</evidence>
<protein>
    <recommendedName>
        <fullName evidence="2">Protein HGH1 homolog</fullName>
    </recommendedName>
</protein>
<organism evidence="5 6">
    <name type="scientific">Desmophyllum pertusum</name>
    <dbReference type="NCBI Taxonomy" id="174260"/>
    <lineage>
        <taxon>Eukaryota</taxon>
        <taxon>Metazoa</taxon>
        <taxon>Cnidaria</taxon>
        <taxon>Anthozoa</taxon>
        <taxon>Hexacorallia</taxon>
        <taxon>Scleractinia</taxon>
        <taxon>Caryophylliina</taxon>
        <taxon>Caryophylliidae</taxon>
        <taxon>Desmophyllum</taxon>
    </lineage>
</organism>
<dbReference type="PANTHER" id="PTHR13387:SF9">
    <property type="entry name" value="PROTEIN HGH1 HOMOLOG"/>
    <property type="match status" value="1"/>
</dbReference>
<evidence type="ECO:0000313" key="6">
    <source>
        <dbReference type="Proteomes" id="UP001163046"/>
    </source>
</evidence>
<dbReference type="InterPro" id="IPR016024">
    <property type="entry name" value="ARM-type_fold"/>
</dbReference>
<dbReference type="Pfam" id="PF04063">
    <property type="entry name" value="DUF383"/>
    <property type="match status" value="1"/>
</dbReference>
<evidence type="ECO:0000259" key="3">
    <source>
        <dbReference type="Pfam" id="PF04063"/>
    </source>
</evidence>
<reference evidence="5" key="1">
    <citation type="submission" date="2023-01" db="EMBL/GenBank/DDBJ databases">
        <title>Genome assembly of the deep-sea coral Lophelia pertusa.</title>
        <authorList>
            <person name="Herrera S."/>
            <person name="Cordes E."/>
        </authorList>
    </citation>
    <scope>NUCLEOTIDE SEQUENCE</scope>
    <source>
        <strain evidence="5">USNM1676648</strain>
        <tissue evidence="5">Polyp</tissue>
    </source>
</reference>
<dbReference type="OrthoDB" id="338814at2759"/>
<dbReference type="SUPFAM" id="SSF48371">
    <property type="entry name" value="ARM repeat"/>
    <property type="match status" value="1"/>
</dbReference>
<feature type="domain" description="Protein HGH1 C-terminal" evidence="4">
    <location>
        <begin position="279"/>
        <end position="332"/>
    </location>
</feature>
<proteinExistence type="inferred from homology"/>
<feature type="domain" description="Protein HGH1 N-terminal" evidence="3">
    <location>
        <begin position="102"/>
        <end position="273"/>
    </location>
</feature>
<dbReference type="Gene3D" id="1.25.10.10">
    <property type="entry name" value="Leucine-rich Repeat Variant"/>
    <property type="match status" value="1"/>
</dbReference>
<dbReference type="PANTHER" id="PTHR13387">
    <property type="entry name" value="PROTEIN HGH1 HOMOLOG"/>
    <property type="match status" value="1"/>
</dbReference>
<dbReference type="InterPro" id="IPR039717">
    <property type="entry name" value="Hgh1"/>
</dbReference>
<dbReference type="Pfam" id="PF04064">
    <property type="entry name" value="DUF384"/>
    <property type="match status" value="1"/>
</dbReference>
<gene>
    <name evidence="5" type="primary">HGH1</name>
    <name evidence="5" type="ORF">OS493_004329</name>
</gene>
<sequence>MADHIDRRKAVKEMLPFLSLDARGDVKSLALDYILGLSGSDSGKNFLNENEEYLRRLLDLTKDSNSNICRDAYKSLVNLSAELVISEKLLKYNIIQPFLSYALDPSSEHADKAAMILSNITRIDSACSEVLKITKTSVDCSLYRTVEVMCKENYNPHAKLNYLATFISNLTQVQESRDFILDKDRCVIQRLLPFTTYSASLVKRGGIVGVLKNCCFETSSHEWLLSDAVDILPHLLLPLTGPEEFPEDDMEKLPPDLQYMDENKQRESDPDIRRMLLDALLQLCATKHGREVMRKNNVYVILREFFNWETDEETKKACSNVIQVLIGDEPESSMQDLKQVQIPADVKFDEAEQTNTSNTEH</sequence>
<dbReference type="InterPro" id="IPR011989">
    <property type="entry name" value="ARM-like"/>
</dbReference>
<evidence type="ECO:0000259" key="4">
    <source>
        <dbReference type="Pfam" id="PF04064"/>
    </source>
</evidence>
<evidence type="ECO:0000313" key="5">
    <source>
        <dbReference type="EMBL" id="KAJ7387340.1"/>
    </source>
</evidence>
<comment type="similarity">
    <text evidence="1">Belongs to the HGH1 family.</text>
</comment>